<dbReference type="STRING" id="1188229.GlitD10_2863"/>
<dbReference type="GO" id="GO:0003677">
    <property type="term" value="F:DNA binding"/>
    <property type="evidence" value="ECO:0007669"/>
    <property type="project" value="InterPro"/>
</dbReference>
<name>A0A1J0AH10_9CYAN</name>
<dbReference type="KEGG" id="glt:GlitD10_2863"/>
<dbReference type="SUPFAM" id="SSF63562">
    <property type="entry name" value="RPB6/omega subunit-like"/>
    <property type="match status" value="1"/>
</dbReference>
<accession>A0A1J0AH10</accession>
<protein>
    <submittedName>
        <fullName evidence="3">DNA-directed RNA polymerase, subunit K/omega</fullName>
        <ecNumber evidence="3">2.7.7.6</ecNumber>
    </submittedName>
</protein>
<dbReference type="GO" id="GO:0006351">
    <property type="term" value="P:DNA-templated transcription"/>
    <property type="evidence" value="ECO:0007669"/>
    <property type="project" value="InterPro"/>
</dbReference>
<gene>
    <name evidence="3" type="primary">rpoZ</name>
    <name evidence="3" type="ORF">GlitD10_2863</name>
</gene>
<dbReference type="GO" id="GO:0000428">
    <property type="term" value="C:DNA-directed RNA polymerase complex"/>
    <property type="evidence" value="ECO:0007669"/>
    <property type="project" value="UniProtKB-KW"/>
</dbReference>
<dbReference type="RefSeq" id="WP_230402776.1">
    <property type="nucleotide sequence ID" value="NZ_CP017675.1"/>
</dbReference>
<keyword evidence="3" id="KW-0548">Nucleotidyltransferase</keyword>
<keyword evidence="3" id="KW-0808">Transferase</keyword>
<keyword evidence="1 3" id="KW-0240">DNA-directed RNA polymerase</keyword>
<keyword evidence="2" id="KW-0804">Transcription</keyword>
<evidence type="ECO:0000256" key="1">
    <source>
        <dbReference type="ARBA" id="ARBA00022478"/>
    </source>
</evidence>
<evidence type="ECO:0000313" key="3">
    <source>
        <dbReference type="EMBL" id="APB35207.1"/>
    </source>
</evidence>
<organism evidence="3 4">
    <name type="scientific">Gloeomargarita lithophora Alchichica-D10</name>
    <dbReference type="NCBI Taxonomy" id="1188229"/>
    <lineage>
        <taxon>Bacteria</taxon>
        <taxon>Bacillati</taxon>
        <taxon>Cyanobacteriota</taxon>
        <taxon>Cyanophyceae</taxon>
        <taxon>Gloeomargaritales</taxon>
        <taxon>Gloeomargaritaceae</taxon>
        <taxon>Gloeomargarita</taxon>
    </lineage>
</organism>
<dbReference type="Proteomes" id="UP000180235">
    <property type="component" value="Chromosome"/>
</dbReference>
<dbReference type="EC" id="2.7.7.6" evidence="3"/>
<dbReference type="InterPro" id="IPR036161">
    <property type="entry name" value="RPB6/omega-like_sf"/>
</dbReference>
<dbReference type="GO" id="GO:0003899">
    <property type="term" value="F:DNA-directed RNA polymerase activity"/>
    <property type="evidence" value="ECO:0007669"/>
    <property type="project" value="UniProtKB-EC"/>
</dbReference>
<evidence type="ECO:0000256" key="2">
    <source>
        <dbReference type="ARBA" id="ARBA00023163"/>
    </source>
</evidence>
<dbReference type="AlphaFoldDB" id="A0A1J0AH10"/>
<keyword evidence="4" id="KW-1185">Reference proteome</keyword>
<sequence length="81" mass="9484">MMQRRSRLDPSHILFRTEELLRDARNRYEITHQVSLCAKRCRYEDIDALDDPFNKPVIRAVVEMAEKLKPELVGDGLSETP</sequence>
<evidence type="ECO:0000313" key="4">
    <source>
        <dbReference type="Proteomes" id="UP000180235"/>
    </source>
</evidence>
<reference evidence="3 4" key="1">
    <citation type="submission" date="2016-10" db="EMBL/GenBank/DDBJ databases">
        <title>Description of Gloeomargarita lithophora gen. nov., sp. nov., a thylakoid-bearing basal-branching cyanobacterium with intracellular carbonates, and proposal for Gloeomargaritales ord. nov.</title>
        <authorList>
            <person name="Moreira D."/>
            <person name="Tavera R."/>
            <person name="Benzerara K."/>
            <person name="Skouri-Panet F."/>
            <person name="Couradeau E."/>
            <person name="Gerard E."/>
            <person name="Loussert C."/>
            <person name="Novelo E."/>
            <person name="Zivanovic Y."/>
            <person name="Lopez-Garcia P."/>
        </authorList>
    </citation>
    <scope>NUCLEOTIDE SEQUENCE [LARGE SCALE GENOMIC DNA]</scope>
    <source>
        <strain evidence="3 4">D10</strain>
    </source>
</reference>
<dbReference type="EMBL" id="CP017675">
    <property type="protein sequence ID" value="APB35207.1"/>
    <property type="molecule type" value="Genomic_DNA"/>
</dbReference>
<proteinExistence type="predicted"/>